<organism evidence="1 2">
    <name type="scientific">Chitinophaga arvensicola</name>
    <dbReference type="NCBI Taxonomy" id="29529"/>
    <lineage>
        <taxon>Bacteria</taxon>
        <taxon>Pseudomonadati</taxon>
        <taxon>Bacteroidota</taxon>
        <taxon>Chitinophagia</taxon>
        <taxon>Chitinophagales</taxon>
        <taxon>Chitinophagaceae</taxon>
        <taxon>Chitinophaga</taxon>
    </lineage>
</organism>
<sequence length="156" mass="17819">MRKMFPVIILLSCLNTTVHAQRDSRQQVLHKGIIGKEFLFKENDHATQLKYLGHIKTKKGKTLRFLNAVFLFGLFENSQRASCRILVFNDKNQYLGNYYVGGIWDLPARISGKKLIFLPSREGCNQTSTVSFAHGIPQQIHVLCTLTGGDDYVFQR</sequence>
<proteinExistence type="predicted"/>
<dbReference type="Proteomes" id="UP000199310">
    <property type="component" value="Unassembled WGS sequence"/>
</dbReference>
<evidence type="ECO:0000313" key="1">
    <source>
        <dbReference type="EMBL" id="SEW53942.1"/>
    </source>
</evidence>
<dbReference type="AlphaFoldDB" id="A0A1I0SBA8"/>
<accession>A0A1I0SBA8</accession>
<gene>
    <name evidence="1" type="ORF">SAMN04488122_5782</name>
</gene>
<evidence type="ECO:0000313" key="2">
    <source>
        <dbReference type="Proteomes" id="UP000199310"/>
    </source>
</evidence>
<keyword evidence="2" id="KW-1185">Reference proteome</keyword>
<reference evidence="2" key="1">
    <citation type="submission" date="2016-10" db="EMBL/GenBank/DDBJ databases">
        <authorList>
            <person name="Varghese N."/>
            <person name="Submissions S."/>
        </authorList>
    </citation>
    <scope>NUCLEOTIDE SEQUENCE [LARGE SCALE GENOMIC DNA]</scope>
    <source>
        <strain evidence="2">DSM 3695</strain>
    </source>
</reference>
<dbReference type="EMBL" id="FOJG01000002">
    <property type="protein sequence ID" value="SEW53942.1"/>
    <property type="molecule type" value="Genomic_DNA"/>
</dbReference>
<name>A0A1I0SBA8_9BACT</name>
<dbReference type="STRING" id="29529.SAMN04488122_5782"/>
<protein>
    <submittedName>
        <fullName evidence="1">Uncharacterized protein</fullName>
    </submittedName>
</protein>